<dbReference type="PANTHER" id="PTHR43827">
    <property type="entry name" value="2,5-DIKETO-D-GLUCONIC ACID REDUCTASE"/>
    <property type="match status" value="1"/>
</dbReference>
<keyword evidence="3" id="KW-0560">Oxidoreductase</keyword>
<dbReference type="CDD" id="cd19071">
    <property type="entry name" value="AKR_AKR1-5-like"/>
    <property type="match status" value="1"/>
</dbReference>
<evidence type="ECO:0000256" key="2">
    <source>
        <dbReference type="ARBA" id="ARBA00022857"/>
    </source>
</evidence>
<keyword evidence="6" id="KW-1185">Reference proteome</keyword>
<dbReference type="Pfam" id="PF00248">
    <property type="entry name" value="Aldo_ket_red"/>
    <property type="match status" value="1"/>
</dbReference>
<dbReference type="InterPro" id="IPR036812">
    <property type="entry name" value="NAD(P)_OxRdtase_dom_sf"/>
</dbReference>
<sequence>MILTETYTLTNGVKIPKLGLGTWLLDDTQASEATRQAIQLGYRLIDTAQAYGNEAGIGEGVRTCGVPRTDLFIASKVAAEHKTYDSAAASIDGTLQKMGLEYLDLMIIHSPQPWKAVNQSADRYEEGNREAWRALEDAYKAGKLRAIGVSNFLESDIENILAGCRIQPMVNQILTHITNTNFGLIDYCQRHGIRVEAYSPIAHGEALKNDKIAAMAKKYQVSPAQLCLRYDLQLGAVVLPKTANPAHMQTNAELDFVIADADMDELKALPHIESYGADSHFPVFGGKL</sequence>
<dbReference type="PIRSF" id="PIRSF000097">
    <property type="entry name" value="AKR"/>
    <property type="match status" value="1"/>
</dbReference>
<reference evidence="5 6" key="1">
    <citation type="submission" date="2020-08" db="EMBL/GenBank/DDBJ databases">
        <authorList>
            <person name="Liu C."/>
            <person name="Sun Q."/>
        </authorList>
    </citation>
    <scope>NUCLEOTIDE SEQUENCE [LARGE SCALE GENOMIC DNA]</scope>
    <source>
        <strain evidence="5 6">NSJ-59</strain>
    </source>
</reference>
<dbReference type="PRINTS" id="PR00069">
    <property type="entry name" value="ALDKETRDTASE"/>
</dbReference>
<accession>A0ABR6VI60</accession>
<keyword evidence="2" id="KW-0521">NADP</keyword>
<evidence type="ECO:0000313" key="6">
    <source>
        <dbReference type="Proteomes" id="UP000606870"/>
    </source>
</evidence>
<dbReference type="InterPro" id="IPR023210">
    <property type="entry name" value="NADP_OxRdtase_dom"/>
</dbReference>
<dbReference type="InterPro" id="IPR020471">
    <property type="entry name" value="AKR"/>
</dbReference>
<dbReference type="Gene3D" id="3.20.20.100">
    <property type="entry name" value="NADP-dependent oxidoreductase domain"/>
    <property type="match status" value="1"/>
</dbReference>
<evidence type="ECO:0000256" key="3">
    <source>
        <dbReference type="ARBA" id="ARBA00023002"/>
    </source>
</evidence>
<dbReference type="EMBL" id="JACOGK010000008">
    <property type="protein sequence ID" value="MBC3536407.1"/>
    <property type="molecule type" value="Genomic_DNA"/>
</dbReference>
<dbReference type="PROSITE" id="PS00798">
    <property type="entry name" value="ALDOKETO_REDUCTASE_1"/>
    <property type="match status" value="1"/>
</dbReference>
<name>A0ABR6VI60_9FIRM</name>
<evidence type="ECO:0000313" key="5">
    <source>
        <dbReference type="EMBL" id="MBC3536407.1"/>
    </source>
</evidence>
<evidence type="ECO:0000259" key="4">
    <source>
        <dbReference type="Pfam" id="PF00248"/>
    </source>
</evidence>
<evidence type="ECO:0000256" key="1">
    <source>
        <dbReference type="ARBA" id="ARBA00007905"/>
    </source>
</evidence>
<dbReference type="RefSeq" id="WP_186502567.1">
    <property type="nucleotide sequence ID" value="NZ_JACOGK010000008.1"/>
</dbReference>
<dbReference type="PANTHER" id="PTHR43827:SF3">
    <property type="entry name" value="NADP-DEPENDENT OXIDOREDUCTASE DOMAIN-CONTAINING PROTEIN"/>
    <property type="match status" value="1"/>
</dbReference>
<dbReference type="Proteomes" id="UP000606870">
    <property type="component" value="Unassembled WGS sequence"/>
</dbReference>
<dbReference type="SUPFAM" id="SSF51430">
    <property type="entry name" value="NAD(P)-linked oxidoreductase"/>
    <property type="match status" value="1"/>
</dbReference>
<proteinExistence type="inferred from homology"/>
<gene>
    <name evidence="5" type="ORF">H8J70_03970</name>
</gene>
<dbReference type="InterPro" id="IPR018170">
    <property type="entry name" value="Aldo/ket_reductase_CS"/>
</dbReference>
<comment type="similarity">
    <text evidence="1">Belongs to the aldo/keto reductase family.</text>
</comment>
<feature type="domain" description="NADP-dependent oxidoreductase" evidence="4">
    <location>
        <begin position="17"/>
        <end position="268"/>
    </location>
</feature>
<comment type="caution">
    <text evidence="5">The sequence shown here is derived from an EMBL/GenBank/DDBJ whole genome shotgun (WGS) entry which is preliminary data.</text>
</comment>
<protein>
    <submittedName>
        <fullName evidence="5">Aldo/keto reductase</fullName>
    </submittedName>
</protein>
<organism evidence="5 6">
    <name type="scientific">Megasphaera hominis</name>
    <dbReference type="NCBI Taxonomy" id="159836"/>
    <lineage>
        <taxon>Bacteria</taxon>
        <taxon>Bacillati</taxon>
        <taxon>Bacillota</taxon>
        <taxon>Negativicutes</taxon>
        <taxon>Veillonellales</taxon>
        <taxon>Veillonellaceae</taxon>
        <taxon>Megasphaera</taxon>
    </lineage>
</organism>